<dbReference type="SMART" id="SM00353">
    <property type="entry name" value="HLH"/>
    <property type="match status" value="1"/>
</dbReference>
<comment type="caution">
    <text evidence="2">The sequence shown here is derived from an EMBL/GenBank/DDBJ whole genome shotgun (WGS) entry which is preliminary data.</text>
</comment>
<name>A0A7I8W361_9ANNE</name>
<protein>
    <recommendedName>
        <fullName evidence="1">BHLH domain-containing protein</fullName>
    </recommendedName>
</protein>
<gene>
    <name evidence="2" type="ORF">DGYR_LOCUS10738</name>
</gene>
<feature type="domain" description="BHLH" evidence="1">
    <location>
        <begin position="58"/>
        <end position="111"/>
    </location>
</feature>
<dbReference type="Proteomes" id="UP000549394">
    <property type="component" value="Unassembled WGS sequence"/>
</dbReference>
<keyword evidence="3" id="KW-1185">Reference proteome</keyword>
<evidence type="ECO:0000313" key="2">
    <source>
        <dbReference type="EMBL" id="CAD5123009.1"/>
    </source>
</evidence>
<organism evidence="2 3">
    <name type="scientific">Dimorphilus gyrociliatus</name>
    <dbReference type="NCBI Taxonomy" id="2664684"/>
    <lineage>
        <taxon>Eukaryota</taxon>
        <taxon>Metazoa</taxon>
        <taxon>Spiralia</taxon>
        <taxon>Lophotrochozoa</taxon>
        <taxon>Annelida</taxon>
        <taxon>Polychaeta</taxon>
        <taxon>Polychaeta incertae sedis</taxon>
        <taxon>Dinophilidae</taxon>
        <taxon>Dimorphilus</taxon>
    </lineage>
</organism>
<reference evidence="2 3" key="1">
    <citation type="submission" date="2020-08" db="EMBL/GenBank/DDBJ databases">
        <authorList>
            <person name="Hejnol A."/>
        </authorList>
    </citation>
    <scope>NUCLEOTIDE SEQUENCE [LARGE SCALE GENOMIC DNA]</scope>
</reference>
<dbReference type="PROSITE" id="PS50888">
    <property type="entry name" value="BHLH"/>
    <property type="match status" value="1"/>
</dbReference>
<dbReference type="InterPro" id="IPR036638">
    <property type="entry name" value="HLH_DNA-bd_sf"/>
</dbReference>
<dbReference type="GO" id="GO:0032502">
    <property type="term" value="P:developmental process"/>
    <property type="evidence" value="ECO:0007669"/>
    <property type="project" value="TreeGrafter"/>
</dbReference>
<dbReference type="SUPFAM" id="SSF47459">
    <property type="entry name" value="HLH, helix-loop-helix DNA-binding domain"/>
    <property type="match status" value="1"/>
</dbReference>
<dbReference type="GO" id="GO:0000977">
    <property type="term" value="F:RNA polymerase II transcription regulatory region sequence-specific DNA binding"/>
    <property type="evidence" value="ECO:0007669"/>
    <property type="project" value="TreeGrafter"/>
</dbReference>
<dbReference type="GO" id="GO:0000981">
    <property type="term" value="F:DNA-binding transcription factor activity, RNA polymerase II-specific"/>
    <property type="evidence" value="ECO:0007669"/>
    <property type="project" value="TreeGrafter"/>
</dbReference>
<dbReference type="InterPro" id="IPR011598">
    <property type="entry name" value="bHLH_dom"/>
</dbReference>
<accession>A0A7I8W361</accession>
<dbReference type="PANTHER" id="PTHR23349">
    <property type="entry name" value="BASIC HELIX-LOOP-HELIX TRANSCRIPTION FACTOR, TWIST"/>
    <property type="match status" value="1"/>
</dbReference>
<dbReference type="AlphaFoldDB" id="A0A7I8W361"/>
<dbReference type="Gene3D" id="4.10.280.10">
    <property type="entry name" value="Helix-loop-helix DNA-binding domain"/>
    <property type="match status" value="1"/>
</dbReference>
<dbReference type="InterPro" id="IPR050283">
    <property type="entry name" value="E-box_TF_Regulators"/>
</dbReference>
<dbReference type="OrthoDB" id="6106870at2759"/>
<dbReference type="EMBL" id="CAJFCJ010000019">
    <property type="protein sequence ID" value="CAD5123009.1"/>
    <property type="molecule type" value="Genomic_DNA"/>
</dbReference>
<sequence length="199" mass="23240">MDSRDKNIYNEYFISEPSVTDNQELNDIDFDINWYWTDYQQTEYYEDENGKKSTRKVSQRQAANMRERKRMRTINDAFEGLRAKVPFANDSEKKLSKVDTLRLAVQYIQHLANVLESCGVSTASKRKRMGESNGKVILKCSTNNMSPLPDSLLSQPVYGHSLSWNIENQQFKKRKKFSAQIWIPYQINAQEQAELSSDF</sequence>
<evidence type="ECO:0000313" key="3">
    <source>
        <dbReference type="Proteomes" id="UP000549394"/>
    </source>
</evidence>
<proteinExistence type="predicted"/>
<dbReference type="GO" id="GO:0046983">
    <property type="term" value="F:protein dimerization activity"/>
    <property type="evidence" value="ECO:0007669"/>
    <property type="project" value="InterPro"/>
</dbReference>
<evidence type="ECO:0000259" key="1">
    <source>
        <dbReference type="PROSITE" id="PS50888"/>
    </source>
</evidence>
<dbReference type="Pfam" id="PF00010">
    <property type="entry name" value="HLH"/>
    <property type="match status" value="1"/>
</dbReference>
<dbReference type="PANTHER" id="PTHR23349:SF112">
    <property type="entry name" value="48 RELATED 1, ISOFORM B"/>
    <property type="match status" value="1"/>
</dbReference>